<keyword evidence="6" id="KW-0645">Protease</keyword>
<evidence type="ECO:0000256" key="3">
    <source>
        <dbReference type="ARBA" id="ARBA00006534"/>
    </source>
</evidence>
<sequence length="409" mass="43767">MTILVKAVRLICVSCVALAALCIQVSYAADAPPQGNLLIAGGAVRADNTIIWERLVQLAGGMGARIAVMPSAAGNPERSGANLANTLNKYGASAFVVPVAVRLKNSDYKAAAEDETLARSIREAGGVYFAGGDQGYITKALVRPDGSRTAVLQAIWDVYNKGGVIGGSSAGAAIMSSTMYYEAKTVLGTLAAGVNDGRELAPGLGFVGTDLFVDQHLLARGRFARMLPAMLKKNYKLGLGIDENTAMIISGKREVEIIGYQGALLLDLSQAKTNGDIKEFNLTNARISYLDRGDRYNLVTGQYTPSADKVDGKLDLAKPFLNEQIYTADILAHNMVLVIMEKLINNARNEAIGIAIAPPGEEQDNLGFEFKLTRDAASAGYESATSDAYTILNLRMDVRPLQITRPWYH</sequence>
<comment type="similarity">
    <text evidence="3">Belongs to the peptidase S51 family.</text>
</comment>
<organism evidence="10 11">
    <name type="scientific">Duganella flavida</name>
    <dbReference type="NCBI Taxonomy" id="2692175"/>
    <lineage>
        <taxon>Bacteria</taxon>
        <taxon>Pseudomonadati</taxon>
        <taxon>Pseudomonadota</taxon>
        <taxon>Betaproteobacteria</taxon>
        <taxon>Burkholderiales</taxon>
        <taxon>Oxalobacteraceae</taxon>
        <taxon>Telluria group</taxon>
        <taxon>Duganella</taxon>
    </lineage>
</organism>
<gene>
    <name evidence="10" type="ORF">GTP46_05115</name>
</gene>
<feature type="signal peptide" evidence="9">
    <location>
        <begin position="1"/>
        <end position="28"/>
    </location>
</feature>
<dbReference type="EC" id="3.4.15.6" evidence="4"/>
<evidence type="ECO:0000256" key="6">
    <source>
        <dbReference type="ARBA" id="ARBA00022670"/>
    </source>
</evidence>
<keyword evidence="7 10" id="KW-0378">Hydrolase</keyword>
<evidence type="ECO:0000313" key="11">
    <source>
        <dbReference type="Proteomes" id="UP000479335"/>
    </source>
</evidence>
<keyword evidence="9" id="KW-0732">Signal</keyword>
<dbReference type="EMBL" id="WWCN01000003">
    <property type="protein sequence ID" value="MYM22023.1"/>
    <property type="molecule type" value="Genomic_DNA"/>
</dbReference>
<dbReference type="NCBIfam" id="TIGR02069">
    <property type="entry name" value="cyanophycinase"/>
    <property type="match status" value="1"/>
</dbReference>
<keyword evidence="11" id="KW-1185">Reference proteome</keyword>
<dbReference type="GO" id="GO:0008241">
    <property type="term" value="F:peptidyl-dipeptidase activity"/>
    <property type="evidence" value="ECO:0007669"/>
    <property type="project" value="UniProtKB-EC"/>
</dbReference>
<dbReference type="Proteomes" id="UP000479335">
    <property type="component" value="Unassembled WGS sequence"/>
</dbReference>
<evidence type="ECO:0000256" key="7">
    <source>
        <dbReference type="ARBA" id="ARBA00022801"/>
    </source>
</evidence>
<evidence type="ECO:0000256" key="8">
    <source>
        <dbReference type="ARBA" id="ARBA00022825"/>
    </source>
</evidence>
<name>A0A6L8K3F6_9BURK</name>
<comment type="catalytic activity">
    <reaction evidence="1">
        <text>[L-4-(L-arginin-2-N-yl)aspartate](n) + H2O = [L-4-(L-arginin-2-N-yl)aspartate](n-1) + L-4-(L-arginin-2-N-yl)aspartate</text>
        <dbReference type="Rhea" id="RHEA:12845"/>
        <dbReference type="Rhea" id="RHEA-COMP:13728"/>
        <dbReference type="Rhea" id="RHEA-COMP:13734"/>
        <dbReference type="ChEBI" id="CHEBI:15377"/>
        <dbReference type="ChEBI" id="CHEBI:137986"/>
        <dbReference type="ChEBI" id="CHEBI:137991"/>
        <dbReference type="EC" id="3.4.15.6"/>
    </reaction>
</comment>
<dbReference type="PANTHER" id="PTHR36175">
    <property type="entry name" value="CYANOPHYCINASE"/>
    <property type="match status" value="1"/>
</dbReference>
<keyword evidence="10" id="KW-0121">Carboxypeptidase</keyword>
<dbReference type="Pfam" id="PF03575">
    <property type="entry name" value="Peptidase_S51"/>
    <property type="match status" value="1"/>
</dbReference>
<dbReference type="InterPro" id="IPR005320">
    <property type="entry name" value="Peptidase_S51"/>
</dbReference>
<accession>A0A6L8K3F6</accession>
<dbReference type="InterPro" id="IPR029062">
    <property type="entry name" value="Class_I_gatase-like"/>
</dbReference>
<feature type="chain" id="PRO_5026750319" description="Cyanophycinase" evidence="9">
    <location>
        <begin position="29"/>
        <end position="409"/>
    </location>
</feature>
<dbReference type="SUPFAM" id="SSF52317">
    <property type="entry name" value="Class I glutamine amidotransferase-like"/>
    <property type="match status" value="1"/>
</dbReference>
<evidence type="ECO:0000256" key="4">
    <source>
        <dbReference type="ARBA" id="ARBA00013115"/>
    </source>
</evidence>
<evidence type="ECO:0000256" key="2">
    <source>
        <dbReference type="ARBA" id="ARBA00002039"/>
    </source>
</evidence>
<proteinExistence type="inferred from homology"/>
<dbReference type="Gene3D" id="3.40.50.880">
    <property type="match status" value="1"/>
</dbReference>
<comment type="function">
    <text evidence="2">Exopeptidase that catalyzes the hydrolytic cleavage of multi-L-arginyl-poly-L-aspartic acid (cyanophycin; a water-insoluble reserve polymer) into aspartate-arginine dipeptides.</text>
</comment>
<evidence type="ECO:0000256" key="9">
    <source>
        <dbReference type="SAM" id="SignalP"/>
    </source>
</evidence>
<protein>
    <recommendedName>
        <fullName evidence="5">Cyanophycinase</fullName>
        <ecNumber evidence="4">3.4.15.6</ecNumber>
    </recommendedName>
</protein>
<dbReference type="PANTHER" id="PTHR36175:SF1">
    <property type="entry name" value="CYANOPHYCINASE"/>
    <property type="match status" value="1"/>
</dbReference>
<dbReference type="GO" id="GO:0004180">
    <property type="term" value="F:carboxypeptidase activity"/>
    <property type="evidence" value="ECO:0007669"/>
    <property type="project" value="UniProtKB-KW"/>
</dbReference>
<reference evidence="10 11" key="1">
    <citation type="submission" date="2019-12" db="EMBL/GenBank/DDBJ databases">
        <title>Novel species isolated from a subtropical stream in China.</title>
        <authorList>
            <person name="Lu H."/>
        </authorList>
    </citation>
    <scope>NUCLEOTIDE SEQUENCE [LARGE SCALE GENOMIC DNA]</scope>
    <source>
        <strain evidence="10 11">FT135W</strain>
    </source>
</reference>
<evidence type="ECO:0000256" key="5">
    <source>
        <dbReference type="ARBA" id="ARBA00015719"/>
    </source>
</evidence>
<evidence type="ECO:0000313" key="10">
    <source>
        <dbReference type="EMBL" id="MYM22023.1"/>
    </source>
</evidence>
<dbReference type="CDD" id="cd03145">
    <property type="entry name" value="GAT1_cyanophycinase"/>
    <property type="match status" value="1"/>
</dbReference>
<dbReference type="AlphaFoldDB" id="A0A6L8K3F6"/>
<dbReference type="InterPro" id="IPR011811">
    <property type="entry name" value="Peptidase_S51_cyanophycinase"/>
</dbReference>
<dbReference type="GO" id="GO:0008236">
    <property type="term" value="F:serine-type peptidase activity"/>
    <property type="evidence" value="ECO:0007669"/>
    <property type="project" value="UniProtKB-KW"/>
</dbReference>
<evidence type="ECO:0000256" key="1">
    <source>
        <dbReference type="ARBA" id="ARBA00001092"/>
    </source>
</evidence>
<dbReference type="RefSeq" id="WP_161005549.1">
    <property type="nucleotide sequence ID" value="NZ_WWCN01000003.1"/>
</dbReference>
<comment type="caution">
    <text evidence="10">The sequence shown here is derived from an EMBL/GenBank/DDBJ whole genome shotgun (WGS) entry which is preliminary data.</text>
</comment>
<dbReference type="GO" id="GO:0006508">
    <property type="term" value="P:proteolysis"/>
    <property type="evidence" value="ECO:0007669"/>
    <property type="project" value="UniProtKB-KW"/>
</dbReference>
<keyword evidence="8" id="KW-0720">Serine protease</keyword>